<protein>
    <submittedName>
        <fullName evidence="3">Uncharacterized protein</fullName>
    </submittedName>
</protein>
<gene>
    <name evidence="3" type="ORF">TMSB3V08_LOCUS9836</name>
</gene>
<accession>A0A7R9EGJ7</accession>
<keyword evidence="2" id="KW-0812">Transmembrane</keyword>
<proteinExistence type="predicted"/>
<reference evidence="3" key="1">
    <citation type="submission" date="2020-11" db="EMBL/GenBank/DDBJ databases">
        <authorList>
            <person name="Tran Van P."/>
        </authorList>
    </citation>
    <scope>NUCLEOTIDE SEQUENCE</scope>
</reference>
<dbReference type="AlphaFoldDB" id="A0A7R9EGJ7"/>
<feature type="compositionally biased region" description="Basic and acidic residues" evidence="1">
    <location>
        <begin position="85"/>
        <end position="114"/>
    </location>
</feature>
<organism evidence="3">
    <name type="scientific">Timema monikensis</name>
    <dbReference type="NCBI Taxonomy" id="170555"/>
    <lineage>
        <taxon>Eukaryota</taxon>
        <taxon>Metazoa</taxon>
        <taxon>Ecdysozoa</taxon>
        <taxon>Arthropoda</taxon>
        <taxon>Hexapoda</taxon>
        <taxon>Insecta</taxon>
        <taxon>Pterygota</taxon>
        <taxon>Neoptera</taxon>
        <taxon>Polyneoptera</taxon>
        <taxon>Phasmatodea</taxon>
        <taxon>Timematodea</taxon>
        <taxon>Timematoidea</taxon>
        <taxon>Timematidae</taxon>
        <taxon>Timema</taxon>
    </lineage>
</organism>
<feature type="transmembrane region" description="Helical" evidence="2">
    <location>
        <begin position="130"/>
        <end position="153"/>
    </location>
</feature>
<evidence type="ECO:0000313" key="3">
    <source>
        <dbReference type="EMBL" id="CAD7433150.1"/>
    </source>
</evidence>
<keyword evidence="2" id="KW-0472">Membrane</keyword>
<sequence>MLHVLADAVRPEQISTQDSYTCSWDCVDDSLGNRRSPSYFLLEQNKPTFHRVPEAAAMISGAGTYGDVIDLEAINLKKREEIERSLRDSKMVPDQPEKEVPKEEEKPVPKEPEKPVTPPRPKRDTKWPNVLIYIHLHVGALYGLFLIFNGAYFSTTLFGESLQYLLAHRPANRSGSIYLSESDTN</sequence>
<keyword evidence="2" id="KW-1133">Transmembrane helix</keyword>
<evidence type="ECO:0000256" key="1">
    <source>
        <dbReference type="SAM" id="MobiDB-lite"/>
    </source>
</evidence>
<evidence type="ECO:0000256" key="2">
    <source>
        <dbReference type="SAM" id="Phobius"/>
    </source>
</evidence>
<feature type="region of interest" description="Disordered" evidence="1">
    <location>
        <begin position="85"/>
        <end position="122"/>
    </location>
</feature>
<name>A0A7R9EGJ7_9NEOP</name>
<dbReference type="EMBL" id="OB796175">
    <property type="protein sequence ID" value="CAD7433150.1"/>
    <property type="molecule type" value="Genomic_DNA"/>
</dbReference>